<dbReference type="EMBL" id="SRIO01000056">
    <property type="protein sequence ID" value="TFZ80594.1"/>
    <property type="molecule type" value="Genomic_DNA"/>
</dbReference>
<keyword evidence="2" id="KW-1185">Reference proteome</keyword>
<organism evidence="1 2">
    <name type="scientific">Candidatus Macondimonas diazotrophica</name>
    <dbReference type="NCBI Taxonomy" id="2305248"/>
    <lineage>
        <taxon>Bacteria</taxon>
        <taxon>Pseudomonadati</taxon>
        <taxon>Pseudomonadota</taxon>
        <taxon>Gammaproteobacteria</taxon>
        <taxon>Chromatiales</taxon>
        <taxon>Ectothiorhodospiraceae</taxon>
        <taxon>Candidatus Macondimonas</taxon>
    </lineage>
</organism>
<dbReference type="RefSeq" id="WP_135283007.1">
    <property type="nucleotide sequence ID" value="NZ_SRIO01000056.1"/>
</dbReference>
<evidence type="ECO:0000313" key="2">
    <source>
        <dbReference type="Proteomes" id="UP000297890"/>
    </source>
</evidence>
<name>A0A4Z0F573_9GAMM</name>
<gene>
    <name evidence="1" type="ORF">E4680_13805</name>
</gene>
<protein>
    <submittedName>
        <fullName evidence="1">Uncharacterized protein</fullName>
    </submittedName>
</protein>
<evidence type="ECO:0000313" key="1">
    <source>
        <dbReference type="EMBL" id="TFZ80594.1"/>
    </source>
</evidence>
<dbReference type="Proteomes" id="UP000297890">
    <property type="component" value="Unassembled WGS sequence"/>
</dbReference>
<comment type="caution">
    <text evidence="1">The sequence shown here is derived from an EMBL/GenBank/DDBJ whole genome shotgun (WGS) entry which is preliminary data.</text>
</comment>
<dbReference type="AlphaFoldDB" id="A0A4Z0F573"/>
<reference evidence="1 2" key="1">
    <citation type="journal article" date="2019" name="ISME J.">
        <title>Candidatus Macondimonas diazotrophica, a novel gammaproteobacterial genus dominating crude-oil-contaminated coastal sediments.</title>
        <authorList>
            <person name="Karthikeyan S."/>
            <person name="Konstantinidis K."/>
        </authorList>
    </citation>
    <scope>NUCLEOTIDE SEQUENCE [LARGE SCALE GENOMIC DNA]</scope>
    <source>
        <strain evidence="1 2">KTK01</strain>
    </source>
</reference>
<proteinExistence type="predicted"/>
<accession>A0A4Z0F573</accession>
<sequence length="62" mass="7095">MSDEMLLRLLRMPLPDFPDFITAHQIADIARRAADRIEADAALINRLRAEIELLKFLCASRS</sequence>